<dbReference type="FunFam" id="3.40.630.10:FF:000018">
    <property type="entry name" value="Aminoacyl-histidine dipeptidase PepD"/>
    <property type="match status" value="1"/>
</dbReference>
<evidence type="ECO:0000256" key="15">
    <source>
        <dbReference type="ARBA" id="ARBA00076004"/>
    </source>
</evidence>
<keyword evidence="6" id="KW-0862">Zinc</keyword>
<keyword evidence="3" id="KW-0645">Protease</keyword>
<evidence type="ECO:0000256" key="8">
    <source>
        <dbReference type="ARBA" id="ARBA00023285"/>
    </source>
</evidence>
<evidence type="ECO:0000256" key="11">
    <source>
        <dbReference type="ARBA" id="ARBA00044252"/>
    </source>
</evidence>
<evidence type="ECO:0000256" key="17">
    <source>
        <dbReference type="ARBA" id="ARBA00078074"/>
    </source>
</evidence>
<evidence type="ECO:0000256" key="9">
    <source>
        <dbReference type="ARBA" id="ARBA00036421"/>
    </source>
</evidence>
<name>A0A0B4N035_9BACT</name>
<reference evidence="19" key="1">
    <citation type="submission" date="2014-03" db="EMBL/GenBank/DDBJ databases">
        <title>A sequence of cellulolytic fosmid clone of goat rumen metagenome.</title>
        <authorList>
            <person name="Lee K.-T."/>
            <person name="Kim J.-Y."/>
            <person name="Kim Y.-J."/>
            <person name="Ahn J.-H."/>
            <person name="Park M.-N."/>
            <person name="Kim J.-H."/>
            <person name="Kim T.-H."/>
        </authorList>
    </citation>
    <scope>NUCLEOTIDE SEQUENCE</scope>
</reference>
<dbReference type="CDD" id="cd03890">
    <property type="entry name" value="M20_pepD"/>
    <property type="match status" value="1"/>
</dbReference>
<dbReference type="Gene3D" id="3.40.630.10">
    <property type="entry name" value="Zn peptidases"/>
    <property type="match status" value="2"/>
</dbReference>
<dbReference type="PRINTS" id="PR00934">
    <property type="entry name" value="XHISDIPTASE"/>
</dbReference>
<dbReference type="EC" id="3.4.13.18" evidence="10"/>
<dbReference type="GO" id="GO:0006508">
    <property type="term" value="P:proteolysis"/>
    <property type="evidence" value="ECO:0007669"/>
    <property type="project" value="UniProtKB-KW"/>
</dbReference>
<keyword evidence="5" id="KW-0378">Hydrolase</keyword>
<dbReference type="Pfam" id="PF01546">
    <property type="entry name" value="Peptidase_M20"/>
    <property type="match status" value="1"/>
</dbReference>
<dbReference type="FunFam" id="3.40.630.10:FF:000015">
    <property type="entry name" value="Aminoacyl-histidine dipeptidase PepD"/>
    <property type="match status" value="1"/>
</dbReference>
<dbReference type="Pfam" id="PF07687">
    <property type="entry name" value="M20_dimer"/>
    <property type="match status" value="1"/>
</dbReference>
<evidence type="ECO:0000256" key="2">
    <source>
        <dbReference type="ARBA" id="ARBA00001947"/>
    </source>
</evidence>
<evidence type="ECO:0000256" key="5">
    <source>
        <dbReference type="ARBA" id="ARBA00022801"/>
    </source>
</evidence>
<accession>A0A0B4N035</accession>
<keyword evidence="4" id="KW-0479">Metal-binding</keyword>
<comment type="similarity">
    <text evidence="12">Belongs to the peptidase M20C family.</text>
</comment>
<dbReference type="PANTHER" id="PTHR43501">
    <property type="entry name" value="CYTOSOL NON-SPECIFIC DIPEPTIDASE"/>
    <property type="match status" value="1"/>
</dbReference>
<evidence type="ECO:0000256" key="14">
    <source>
        <dbReference type="ARBA" id="ARBA00075285"/>
    </source>
</evidence>
<evidence type="ECO:0000256" key="13">
    <source>
        <dbReference type="ARBA" id="ARBA00071271"/>
    </source>
</evidence>
<organism evidence="19">
    <name type="scientific">uncultured bacterium Ad_125_H07_contig1</name>
    <dbReference type="NCBI Taxonomy" id="1489299"/>
    <lineage>
        <taxon>Bacteria</taxon>
        <taxon>environmental samples</taxon>
    </lineage>
</organism>
<dbReference type="GO" id="GO:0046872">
    <property type="term" value="F:metal ion binding"/>
    <property type="evidence" value="ECO:0007669"/>
    <property type="project" value="UniProtKB-KW"/>
</dbReference>
<evidence type="ECO:0000256" key="7">
    <source>
        <dbReference type="ARBA" id="ARBA00023049"/>
    </source>
</evidence>
<dbReference type="GO" id="GO:0005829">
    <property type="term" value="C:cytosol"/>
    <property type="evidence" value="ECO:0007669"/>
    <property type="project" value="TreeGrafter"/>
</dbReference>
<dbReference type="InterPro" id="IPR001160">
    <property type="entry name" value="Peptidase_M20C"/>
</dbReference>
<dbReference type="NCBIfam" id="TIGR01893">
    <property type="entry name" value="aa-his-dipept"/>
    <property type="match status" value="1"/>
</dbReference>
<dbReference type="InterPro" id="IPR002933">
    <property type="entry name" value="Peptidase_M20"/>
</dbReference>
<dbReference type="SUPFAM" id="SSF53187">
    <property type="entry name" value="Zn-dependent exopeptidases"/>
    <property type="match status" value="1"/>
</dbReference>
<comment type="catalytic activity">
    <reaction evidence="9">
        <text>Hydrolysis of dipeptides, preferentially hydrophobic dipeptides including prolyl amino acids.</text>
        <dbReference type="EC" id="3.4.13.18"/>
    </reaction>
</comment>
<evidence type="ECO:0000256" key="12">
    <source>
        <dbReference type="ARBA" id="ARBA00061423"/>
    </source>
</evidence>
<evidence type="ECO:0000256" key="10">
    <source>
        <dbReference type="ARBA" id="ARBA00038976"/>
    </source>
</evidence>
<keyword evidence="8" id="KW-0170">Cobalt</keyword>
<evidence type="ECO:0000256" key="16">
    <source>
        <dbReference type="ARBA" id="ARBA00077688"/>
    </source>
</evidence>
<evidence type="ECO:0000256" key="1">
    <source>
        <dbReference type="ARBA" id="ARBA00001941"/>
    </source>
</evidence>
<evidence type="ECO:0000256" key="4">
    <source>
        <dbReference type="ARBA" id="ARBA00022723"/>
    </source>
</evidence>
<dbReference type="InterPro" id="IPR011650">
    <property type="entry name" value="Peptidase_M20_dimer"/>
</dbReference>
<dbReference type="EMBL" id="KJ631390">
    <property type="protein sequence ID" value="AIF26064.1"/>
    <property type="molecule type" value="Genomic_DNA"/>
</dbReference>
<protein>
    <recommendedName>
        <fullName evidence="13">Cytosol non-specific dipeptidase</fullName>
        <ecNumber evidence="10">3.4.13.18</ecNumber>
    </recommendedName>
    <alternativeName>
        <fullName evidence="16">Aminoacyl-histidine dipeptidase</fullName>
    </alternativeName>
    <alternativeName>
        <fullName evidence="15">Beta-alanyl-histidine dipeptidase</fullName>
    </alternativeName>
    <alternativeName>
        <fullName evidence="14">Carnosinase</fullName>
    </alternativeName>
    <alternativeName>
        <fullName evidence="11">Peptidase D</fullName>
    </alternativeName>
    <alternativeName>
        <fullName evidence="17">Xaa-His dipeptidase</fullName>
    </alternativeName>
</protein>
<evidence type="ECO:0000256" key="3">
    <source>
        <dbReference type="ARBA" id="ARBA00022670"/>
    </source>
</evidence>
<dbReference type="AlphaFoldDB" id="A0A0B4N035"/>
<evidence type="ECO:0000256" key="6">
    <source>
        <dbReference type="ARBA" id="ARBA00022833"/>
    </source>
</evidence>
<keyword evidence="7" id="KW-0482">Metalloprotease</keyword>
<dbReference type="PANTHER" id="PTHR43501:SF1">
    <property type="entry name" value="CYTOSOL NON-SPECIFIC DIPEPTIDASE"/>
    <property type="match status" value="1"/>
</dbReference>
<dbReference type="GO" id="GO:0070573">
    <property type="term" value="F:metallodipeptidase activity"/>
    <property type="evidence" value="ECO:0007669"/>
    <property type="project" value="TreeGrafter"/>
</dbReference>
<evidence type="ECO:0000259" key="18">
    <source>
        <dbReference type="Pfam" id="PF07687"/>
    </source>
</evidence>
<comment type="cofactor">
    <cofactor evidence="2">
        <name>Zn(2+)</name>
        <dbReference type="ChEBI" id="CHEBI:29105"/>
    </cofactor>
</comment>
<evidence type="ECO:0000313" key="19">
    <source>
        <dbReference type="EMBL" id="AIF26064.1"/>
    </source>
</evidence>
<dbReference type="PIRSF" id="PIRSF016599">
    <property type="entry name" value="Xaa-His_dipept"/>
    <property type="match status" value="1"/>
</dbReference>
<sequence length="485" mass="53168">MSIKDLEPKVVWGNFYGLTQIPRPSKHEGKVIEYLLNWGKEHGVEVFKDETGNVIFRSPATPGYENRRGVILQGHMDMVPQKTSDSDHNFLTDPIKAYVDGDWVTADRTTLGADNGMGVAMGLAVCEDKSVEHGPIEVLVTYDEETGMTGATALKPGVLQGDILINLDSEDEGELCVGCAGGLDVCAEFKYHKYNTKPGWKGLKLTVKGLQGGHSGMDISLYRANANKVMARILLPLMEVFGVQVVSFTGGSLRNAIPFEAEVETVVPAENLESVKKLIGNIFDEIKAEFCDSDPGAVLFVEDVPAAPKFIQGRVMLNAVKALLACPSGVIRMSQTMEGLTETSINMAIVRTEKGRISVHSLMRSAVDTAKAALAQRVRCIFELAEADEIEFKGGYSGWTPKLDTPMNKVMMEQFQKVYGYPMKIMATHGGLECALLGAKYPNWEMVSIGPTVKYPHSPDERVNIASVGRTWEYLKEVLKNVPEK</sequence>
<comment type="cofactor">
    <cofactor evidence="1">
        <name>Co(2+)</name>
        <dbReference type="ChEBI" id="CHEBI:48828"/>
    </cofactor>
</comment>
<proteinExistence type="inferred from homology"/>
<feature type="domain" description="Peptidase M20 dimerisation" evidence="18">
    <location>
        <begin position="207"/>
        <end position="289"/>
    </location>
</feature>